<dbReference type="Proteomes" id="UP000001996">
    <property type="component" value="Unassembled WGS sequence"/>
</dbReference>
<evidence type="ECO:0000256" key="1">
    <source>
        <dbReference type="SAM" id="Phobius"/>
    </source>
</evidence>
<proteinExistence type="predicted"/>
<feature type="transmembrane region" description="Helical" evidence="1">
    <location>
        <begin position="44"/>
        <end position="63"/>
    </location>
</feature>
<dbReference type="VEuPathDB" id="FungiDB:LELG_04975"/>
<gene>
    <name evidence="2" type="ORF">LELG_04975</name>
</gene>
<keyword evidence="1" id="KW-0812">Transmembrane</keyword>
<reference evidence="2 3" key="1">
    <citation type="journal article" date="2009" name="Nature">
        <title>Evolution of pathogenicity and sexual reproduction in eight Candida genomes.</title>
        <authorList>
            <person name="Butler G."/>
            <person name="Rasmussen M.D."/>
            <person name="Lin M.F."/>
            <person name="Santos M.A."/>
            <person name="Sakthikumar S."/>
            <person name="Munro C.A."/>
            <person name="Rheinbay E."/>
            <person name="Grabherr M."/>
            <person name="Forche A."/>
            <person name="Reedy J.L."/>
            <person name="Agrafioti I."/>
            <person name="Arnaud M.B."/>
            <person name="Bates S."/>
            <person name="Brown A.J."/>
            <person name="Brunke S."/>
            <person name="Costanzo M.C."/>
            <person name="Fitzpatrick D.A."/>
            <person name="de Groot P.W."/>
            <person name="Harris D."/>
            <person name="Hoyer L.L."/>
            <person name="Hube B."/>
            <person name="Klis F.M."/>
            <person name="Kodira C."/>
            <person name="Lennard N."/>
            <person name="Logue M.E."/>
            <person name="Martin R."/>
            <person name="Neiman A.M."/>
            <person name="Nikolaou E."/>
            <person name="Quail M.A."/>
            <person name="Quinn J."/>
            <person name="Santos M.C."/>
            <person name="Schmitzberger F.F."/>
            <person name="Sherlock G."/>
            <person name="Shah P."/>
            <person name="Silverstein K.A."/>
            <person name="Skrzypek M.S."/>
            <person name="Soll D."/>
            <person name="Staggs R."/>
            <person name="Stansfield I."/>
            <person name="Stumpf M.P."/>
            <person name="Sudbery P.E."/>
            <person name="Srikantha T."/>
            <person name="Zeng Q."/>
            <person name="Berman J."/>
            <person name="Berriman M."/>
            <person name="Heitman J."/>
            <person name="Gow N.A."/>
            <person name="Lorenz M.C."/>
            <person name="Birren B.W."/>
            <person name="Kellis M."/>
            <person name="Cuomo C.A."/>
        </authorList>
    </citation>
    <scope>NUCLEOTIDE SEQUENCE [LARGE SCALE GENOMIC DNA]</scope>
    <source>
        <strain evidence="3">ATCC 11503 / BCRC 21390 / CBS 2605 / JCM 1781 / NBRC 1676 / NRRL YB-4239</strain>
    </source>
</reference>
<dbReference type="EMBL" id="CH981530">
    <property type="protein sequence ID" value="EDK46794.1"/>
    <property type="molecule type" value="Genomic_DNA"/>
</dbReference>
<sequence length="154" mass="17668">MVARERVGMGRTGDRKSWKKGGFIWCDPSSTDQHAAGYNNYNYYYYYCYFTTLLLHFASLLFYSTNSTFYYCTLAYCSLLLSLFTSLLLSSILLSTLALFVLLVYSNYGLKSLPPTTTTSFFSMCTCSLILLALPCQLNITQNWNIYIYICLNI</sequence>
<accession>A5E5T6</accession>
<evidence type="ECO:0000313" key="3">
    <source>
        <dbReference type="Proteomes" id="UP000001996"/>
    </source>
</evidence>
<protein>
    <submittedName>
        <fullName evidence="2">Uncharacterized protein</fullName>
    </submittedName>
</protein>
<dbReference type="InParanoid" id="A5E5T6"/>
<dbReference type="AlphaFoldDB" id="A5E5T6"/>
<name>A5E5T6_LODEL</name>
<keyword evidence="1" id="KW-0472">Membrane</keyword>
<evidence type="ECO:0000313" key="2">
    <source>
        <dbReference type="EMBL" id="EDK46794.1"/>
    </source>
</evidence>
<keyword evidence="1" id="KW-1133">Transmembrane helix</keyword>
<keyword evidence="3" id="KW-1185">Reference proteome</keyword>
<dbReference type="HOGENOM" id="CLU_1704553_0_0_1"/>
<organism evidence="2 3">
    <name type="scientific">Lodderomyces elongisporus (strain ATCC 11503 / CBS 2605 / JCM 1781 / NBRC 1676 / NRRL YB-4239)</name>
    <name type="common">Yeast</name>
    <name type="synonym">Saccharomyces elongisporus</name>
    <dbReference type="NCBI Taxonomy" id="379508"/>
    <lineage>
        <taxon>Eukaryota</taxon>
        <taxon>Fungi</taxon>
        <taxon>Dikarya</taxon>
        <taxon>Ascomycota</taxon>
        <taxon>Saccharomycotina</taxon>
        <taxon>Pichiomycetes</taxon>
        <taxon>Debaryomycetaceae</taxon>
        <taxon>Candida/Lodderomyces clade</taxon>
        <taxon>Lodderomyces</taxon>
    </lineage>
</organism>
<feature type="transmembrane region" description="Helical" evidence="1">
    <location>
        <begin position="75"/>
        <end position="108"/>
    </location>
</feature>